<keyword evidence="6" id="KW-1185">Reference proteome</keyword>
<dbReference type="SUPFAM" id="SSF56281">
    <property type="entry name" value="Metallo-hydrolase/oxidoreductase"/>
    <property type="match status" value="1"/>
</dbReference>
<dbReference type="Gene3D" id="3.60.15.10">
    <property type="entry name" value="Ribonuclease Z/Hydroxyacylglutathione hydrolase-like"/>
    <property type="match status" value="1"/>
</dbReference>
<dbReference type="CDD" id="cd07721">
    <property type="entry name" value="yflN-like_MBL-fold"/>
    <property type="match status" value="1"/>
</dbReference>
<evidence type="ECO:0000256" key="2">
    <source>
        <dbReference type="ARBA" id="ARBA00034301"/>
    </source>
</evidence>
<feature type="domain" description="Metallo-beta-lactamase" evidence="4">
    <location>
        <begin position="21"/>
        <end position="213"/>
    </location>
</feature>
<evidence type="ECO:0000313" key="5">
    <source>
        <dbReference type="EMBL" id="TVY00445.1"/>
    </source>
</evidence>
<dbReference type="Pfam" id="PF00753">
    <property type="entry name" value="Lactamase_B"/>
    <property type="match status" value="1"/>
</dbReference>
<organism evidence="5 6">
    <name type="scientific">Cohnella terricola</name>
    <dbReference type="NCBI Taxonomy" id="1289167"/>
    <lineage>
        <taxon>Bacteria</taxon>
        <taxon>Bacillati</taxon>
        <taxon>Bacillota</taxon>
        <taxon>Bacilli</taxon>
        <taxon>Bacillales</taxon>
        <taxon>Paenibacillaceae</taxon>
        <taxon>Cohnella</taxon>
    </lineage>
</organism>
<dbReference type="AlphaFoldDB" id="A0A559JKQ5"/>
<evidence type="ECO:0000256" key="3">
    <source>
        <dbReference type="ARBA" id="ARBA00048505"/>
    </source>
</evidence>
<gene>
    <name evidence="5" type="ORF">FPZ45_10450</name>
</gene>
<dbReference type="InterPro" id="IPR001279">
    <property type="entry name" value="Metallo-B-lactamas"/>
</dbReference>
<proteinExistence type="predicted"/>
<evidence type="ECO:0000313" key="6">
    <source>
        <dbReference type="Proteomes" id="UP000316330"/>
    </source>
</evidence>
<dbReference type="InterPro" id="IPR050855">
    <property type="entry name" value="NDM-1-like"/>
</dbReference>
<dbReference type="GO" id="GO:0016787">
    <property type="term" value="F:hydrolase activity"/>
    <property type="evidence" value="ECO:0007669"/>
    <property type="project" value="UniProtKB-KW"/>
</dbReference>
<accession>A0A559JKQ5</accession>
<sequence length="241" mass="26132">MMNKTTWGPVTQLIFMPRLFPLNCYLIEDEEGLTLIDACMPFVAKGIAGAIEATGKPLTRILLTHAHEDHIGAVPLLKEKYPDAKIGISRRDAALLQGDRTLLPYEANVPPKGGIPKKAPFTPNFVFDDQDRIGSLIAVASPGHTPGHFCFFETTSRALIAGDAFTSKGGLVVSGHMKWTFPFPALATWHAPTAIASARKLMELRPAILAVGHGPALVQPVAAMQQAIDEAHKRLERRQTG</sequence>
<evidence type="ECO:0000256" key="1">
    <source>
        <dbReference type="ARBA" id="ARBA00034221"/>
    </source>
</evidence>
<comment type="catalytic activity">
    <reaction evidence="3">
        <text>3',5'-cyclic UMP + H2O = UMP + H(+)</text>
        <dbReference type="Rhea" id="RHEA:70575"/>
        <dbReference type="ChEBI" id="CHEBI:15377"/>
        <dbReference type="ChEBI" id="CHEBI:15378"/>
        <dbReference type="ChEBI" id="CHEBI:57865"/>
        <dbReference type="ChEBI" id="CHEBI:184387"/>
    </reaction>
    <physiologicalReaction direction="left-to-right" evidence="3">
        <dbReference type="Rhea" id="RHEA:70576"/>
    </physiologicalReaction>
</comment>
<dbReference type="EMBL" id="VNJJ01000005">
    <property type="protein sequence ID" value="TVY00445.1"/>
    <property type="molecule type" value="Genomic_DNA"/>
</dbReference>
<comment type="function">
    <text evidence="2">Counteracts the endogenous Pycsar antiviral defense system. Phosphodiesterase that enables metal-dependent hydrolysis of host cyclic nucleotide Pycsar defense signals such as cCMP and cUMP.</text>
</comment>
<dbReference type="PANTHER" id="PTHR42951">
    <property type="entry name" value="METALLO-BETA-LACTAMASE DOMAIN-CONTAINING"/>
    <property type="match status" value="1"/>
</dbReference>
<dbReference type="InterPro" id="IPR036866">
    <property type="entry name" value="RibonucZ/Hydroxyglut_hydro"/>
</dbReference>
<dbReference type="Proteomes" id="UP000316330">
    <property type="component" value="Unassembled WGS sequence"/>
</dbReference>
<dbReference type="PANTHER" id="PTHR42951:SF9">
    <property type="entry name" value="METAL-DEPENDENT HYDROLASE"/>
    <property type="match status" value="1"/>
</dbReference>
<protein>
    <submittedName>
        <fullName evidence="5">MBL fold metallo-hydrolase</fullName>
    </submittedName>
</protein>
<dbReference type="SMART" id="SM00849">
    <property type="entry name" value="Lactamase_B"/>
    <property type="match status" value="1"/>
</dbReference>
<comment type="catalytic activity">
    <reaction evidence="1">
        <text>3',5'-cyclic CMP + H2O = CMP + H(+)</text>
        <dbReference type="Rhea" id="RHEA:72675"/>
        <dbReference type="ChEBI" id="CHEBI:15377"/>
        <dbReference type="ChEBI" id="CHEBI:15378"/>
        <dbReference type="ChEBI" id="CHEBI:58003"/>
        <dbReference type="ChEBI" id="CHEBI:60377"/>
    </reaction>
    <physiologicalReaction direction="left-to-right" evidence="1">
        <dbReference type="Rhea" id="RHEA:72676"/>
    </physiologicalReaction>
</comment>
<dbReference type="RefSeq" id="WP_144701011.1">
    <property type="nucleotide sequence ID" value="NZ_VNJJ01000005.1"/>
</dbReference>
<evidence type="ECO:0000259" key="4">
    <source>
        <dbReference type="SMART" id="SM00849"/>
    </source>
</evidence>
<keyword evidence="5" id="KW-0378">Hydrolase</keyword>
<reference evidence="5 6" key="1">
    <citation type="submission" date="2019-07" db="EMBL/GenBank/DDBJ databases">
        <authorList>
            <person name="Kim J."/>
        </authorList>
    </citation>
    <scope>NUCLEOTIDE SEQUENCE [LARGE SCALE GENOMIC DNA]</scope>
    <source>
        <strain evidence="5 6">G13</strain>
    </source>
</reference>
<comment type="caution">
    <text evidence="5">The sequence shown here is derived from an EMBL/GenBank/DDBJ whole genome shotgun (WGS) entry which is preliminary data.</text>
</comment>
<dbReference type="OrthoDB" id="9802248at2"/>
<name>A0A559JKQ5_9BACL</name>